<dbReference type="OrthoDB" id="1430630at2759"/>
<keyword evidence="3" id="KW-1185">Reference proteome</keyword>
<gene>
    <name evidence="2" type="ORF">DUI87_03657</name>
</gene>
<proteinExistence type="predicted"/>
<accession>A0A3M0L137</accession>
<protein>
    <recommendedName>
        <fullName evidence="4">Reverse transcriptase domain-containing protein</fullName>
    </recommendedName>
</protein>
<reference evidence="2 3" key="1">
    <citation type="submission" date="2018-07" db="EMBL/GenBank/DDBJ databases">
        <title>A high quality draft genome assembly of the barn swallow (H. rustica rustica).</title>
        <authorList>
            <person name="Formenti G."/>
            <person name="Chiara M."/>
            <person name="Poveda L."/>
            <person name="Francoijs K.-J."/>
            <person name="Bonisoli-Alquati A."/>
            <person name="Canova L."/>
            <person name="Gianfranceschi L."/>
            <person name="Horner D.S."/>
            <person name="Saino N."/>
        </authorList>
    </citation>
    <scope>NUCLEOTIDE SEQUENCE [LARGE SCALE GENOMIC DNA]</scope>
    <source>
        <strain evidence="2">Chelidonia</strain>
        <tissue evidence="2">Blood</tissue>
    </source>
</reference>
<evidence type="ECO:0000313" key="3">
    <source>
        <dbReference type="Proteomes" id="UP000269221"/>
    </source>
</evidence>
<dbReference type="InterPro" id="IPR043128">
    <property type="entry name" value="Rev_trsase/Diguanyl_cyclase"/>
</dbReference>
<sequence>MDDVLMCAPNDDLLSHVLDLTIDSLVATGFELQEKKIQKMPPWKNWVWRLVHDMTIGWLLYDRYTTLSVINSKTYHLDDQDPNFHHVAFKESKVLVFRLYPDQVSIPGQERGKFSSVWDRLYKTPPPSELFIVKDSGTLEEVAQRDGRCPIAGNTQGPVGRGSEQPDLVPVHDSCVGLDNL</sequence>
<comment type="caution">
    <text evidence="2">The sequence shown here is derived from an EMBL/GenBank/DDBJ whole genome shotgun (WGS) entry which is preliminary data.</text>
</comment>
<evidence type="ECO:0000256" key="1">
    <source>
        <dbReference type="SAM" id="MobiDB-lite"/>
    </source>
</evidence>
<organism evidence="2 3">
    <name type="scientific">Hirundo rustica rustica</name>
    <dbReference type="NCBI Taxonomy" id="333673"/>
    <lineage>
        <taxon>Eukaryota</taxon>
        <taxon>Metazoa</taxon>
        <taxon>Chordata</taxon>
        <taxon>Craniata</taxon>
        <taxon>Vertebrata</taxon>
        <taxon>Euteleostomi</taxon>
        <taxon>Archelosauria</taxon>
        <taxon>Archosauria</taxon>
        <taxon>Dinosauria</taxon>
        <taxon>Saurischia</taxon>
        <taxon>Theropoda</taxon>
        <taxon>Coelurosauria</taxon>
        <taxon>Aves</taxon>
        <taxon>Neognathae</taxon>
        <taxon>Neoaves</taxon>
        <taxon>Telluraves</taxon>
        <taxon>Australaves</taxon>
        <taxon>Passeriformes</taxon>
        <taxon>Sylvioidea</taxon>
        <taxon>Hirundinidae</taxon>
        <taxon>Hirundo</taxon>
    </lineage>
</organism>
<dbReference type="AlphaFoldDB" id="A0A3M0L137"/>
<feature type="region of interest" description="Disordered" evidence="1">
    <location>
        <begin position="148"/>
        <end position="168"/>
    </location>
</feature>
<dbReference type="Gene3D" id="3.30.70.270">
    <property type="match status" value="1"/>
</dbReference>
<dbReference type="Proteomes" id="UP000269221">
    <property type="component" value="Unassembled WGS sequence"/>
</dbReference>
<name>A0A3M0L137_HIRRU</name>
<evidence type="ECO:0008006" key="4">
    <source>
        <dbReference type="Google" id="ProtNLM"/>
    </source>
</evidence>
<dbReference type="EMBL" id="QRBI01000095">
    <property type="protein sequence ID" value="RMC19053.1"/>
    <property type="molecule type" value="Genomic_DNA"/>
</dbReference>
<evidence type="ECO:0000313" key="2">
    <source>
        <dbReference type="EMBL" id="RMC19053.1"/>
    </source>
</evidence>